<name>A0A816WWD5_9BILA</name>
<evidence type="ECO:0000256" key="1">
    <source>
        <dbReference type="SAM" id="MobiDB-lite"/>
    </source>
</evidence>
<evidence type="ECO:0000313" key="4">
    <source>
        <dbReference type="Proteomes" id="UP000663887"/>
    </source>
</evidence>
<accession>A0A816WWD5</accession>
<feature type="domain" description="EDRF1 TPR repeats region" evidence="2">
    <location>
        <begin position="112"/>
        <end position="324"/>
    </location>
</feature>
<dbReference type="PANTHER" id="PTHR15000">
    <property type="entry name" value="ERYTHROID DIFFERENTIATION-RELATED FACTOR 1"/>
    <property type="match status" value="1"/>
</dbReference>
<dbReference type="PANTHER" id="PTHR15000:SF1">
    <property type="entry name" value="ERYTHROID DIFFERENTIATION-RELATED FACTOR 1"/>
    <property type="match status" value="1"/>
</dbReference>
<feature type="compositionally biased region" description="Low complexity" evidence="1">
    <location>
        <begin position="340"/>
        <end position="352"/>
    </location>
</feature>
<evidence type="ECO:0000313" key="3">
    <source>
        <dbReference type="EMBL" id="CAF2139443.1"/>
    </source>
</evidence>
<dbReference type="InterPro" id="IPR011990">
    <property type="entry name" value="TPR-like_helical_dom_sf"/>
</dbReference>
<protein>
    <recommendedName>
        <fullName evidence="2">EDRF1 TPR repeats region domain-containing protein</fullName>
    </recommendedName>
</protein>
<gene>
    <name evidence="3" type="ORF">XDN619_LOCUS26419</name>
</gene>
<feature type="region of interest" description="Disordered" evidence="1">
    <location>
        <begin position="323"/>
        <end position="358"/>
    </location>
</feature>
<evidence type="ECO:0000259" key="2">
    <source>
        <dbReference type="Pfam" id="PF23723"/>
    </source>
</evidence>
<dbReference type="Proteomes" id="UP000663887">
    <property type="component" value="Unassembled WGS sequence"/>
</dbReference>
<sequence>MDHNNSSTECKKLLSYIMSIAGDCRLMIAHITSREEVEKYREQYHMMSEVDLEIQKVIDEVGINAENSEFSWVSELTPMMERNLFASVHAYEYAINVVRNLGDHERKRLNLLTKHFGNVRNEMGVYWMNKCAQAAKNFDHEAAKEVKDQFRKSFESFDAGIQAFEKINDLSNIALLHSKLGRLMRYYAQFYAPVVNGVRQEFSQHERQSYQKAFDYFHRGLKLIENRSDLSDVYRTLSWELSNTYFTMATSLQDYAPLITMSQDDIEKEIIDCMTRALKHLDIELNTPSSNRYTLAKYRAATIHHRSASLLHNNFRTQDQYRKETTTNNEFSVKQDNNDQQQLSSIQSYSSSNDTPTKISTLTEKEDIIDSQEVQATDDMPPLASLLSCFVRIERCQVDKDVYISGKNLEGNHELQEQATEKEQHKTTLSVETKGTLSLYDADPYLEDSNSMNNMMIIGSPLSQPLNFDTME</sequence>
<dbReference type="InterPro" id="IPR056583">
    <property type="entry name" value="EDRF1_TPR"/>
</dbReference>
<dbReference type="Pfam" id="PF23723">
    <property type="entry name" value="TPR_EDRF1"/>
    <property type="match status" value="1"/>
</dbReference>
<organism evidence="3 4">
    <name type="scientific">Rotaria magnacalcarata</name>
    <dbReference type="NCBI Taxonomy" id="392030"/>
    <lineage>
        <taxon>Eukaryota</taxon>
        <taxon>Metazoa</taxon>
        <taxon>Spiralia</taxon>
        <taxon>Gnathifera</taxon>
        <taxon>Rotifera</taxon>
        <taxon>Eurotatoria</taxon>
        <taxon>Bdelloidea</taxon>
        <taxon>Philodinida</taxon>
        <taxon>Philodinidae</taxon>
        <taxon>Rotaria</taxon>
    </lineage>
</organism>
<feature type="compositionally biased region" description="Polar residues" evidence="1">
    <location>
        <begin position="326"/>
        <end position="339"/>
    </location>
</feature>
<dbReference type="AlphaFoldDB" id="A0A816WWD5"/>
<comment type="caution">
    <text evidence="3">The sequence shown here is derived from an EMBL/GenBank/DDBJ whole genome shotgun (WGS) entry which is preliminary data.</text>
</comment>
<dbReference type="EMBL" id="CAJNRG010012388">
    <property type="protein sequence ID" value="CAF2139443.1"/>
    <property type="molecule type" value="Genomic_DNA"/>
</dbReference>
<dbReference type="Gene3D" id="1.25.40.10">
    <property type="entry name" value="Tetratricopeptide repeat domain"/>
    <property type="match status" value="1"/>
</dbReference>
<proteinExistence type="predicted"/>
<reference evidence="3" key="1">
    <citation type="submission" date="2021-02" db="EMBL/GenBank/DDBJ databases">
        <authorList>
            <person name="Nowell W R."/>
        </authorList>
    </citation>
    <scope>NUCLEOTIDE SEQUENCE</scope>
</reference>
<dbReference type="GO" id="GO:0045893">
    <property type="term" value="P:positive regulation of DNA-templated transcription"/>
    <property type="evidence" value="ECO:0007669"/>
    <property type="project" value="TreeGrafter"/>
</dbReference>